<dbReference type="CDD" id="cd00519">
    <property type="entry name" value="Lipase_3"/>
    <property type="match status" value="1"/>
</dbReference>
<evidence type="ECO:0000313" key="3">
    <source>
        <dbReference type="Proteomes" id="UP000025227"/>
    </source>
</evidence>
<protein>
    <submittedName>
        <fullName evidence="4">Lipase_3 domain-containing protein</fullName>
    </submittedName>
</protein>
<sequence length="304" mass="34368">MYQLLLFLACVLPTLSRRLPPAQLRPAYSDMFARVSMFPLAAAAYSNWPQECLHNRYTNATLKRQLNVTCGPYGSNDICSGFTAINHGDKSIIISFRGTNTFIQLVAEAELSVFYDKVMWPAGGFVSKFFYDGFIDLWRAGMKDDFNELRKMYPSYDIWVTGHSLGAAMASLASSYIIAVNKVPPEQVKLVTYGQPRVGDYIYAMTHDRQMGYSFRVVHWRDLVPHVPPLYFMDYYHHKSEVFYPLNMAIGANYTVCYANESPKCSDGLLFTTSIQDHLHYFNVDVSGYGIAGCNTTMDPTGAE</sequence>
<dbReference type="InterPro" id="IPR029058">
    <property type="entry name" value="AB_hydrolase_fold"/>
</dbReference>
<dbReference type="Gene3D" id="3.40.50.1820">
    <property type="entry name" value="alpha/beta hydrolase"/>
    <property type="match status" value="1"/>
</dbReference>
<feature type="signal peptide" evidence="1">
    <location>
        <begin position="1"/>
        <end position="16"/>
    </location>
</feature>
<dbReference type="AlphaFoldDB" id="A0A7I4YRM9"/>
<dbReference type="Pfam" id="PF01764">
    <property type="entry name" value="Lipase_3"/>
    <property type="match status" value="1"/>
</dbReference>
<keyword evidence="3" id="KW-1185">Reference proteome</keyword>
<accession>A0A7I4YRM9</accession>
<feature type="domain" description="Fungal lipase-type" evidence="2">
    <location>
        <begin position="93"/>
        <end position="231"/>
    </location>
</feature>
<reference evidence="4" key="1">
    <citation type="submission" date="2020-12" db="UniProtKB">
        <authorList>
            <consortium name="WormBaseParasite"/>
        </authorList>
    </citation>
    <scope>IDENTIFICATION</scope>
    <source>
        <strain evidence="4">MHco3</strain>
    </source>
</reference>
<dbReference type="SUPFAM" id="SSF53474">
    <property type="entry name" value="alpha/beta-Hydrolases"/>
    <property type="match status" value="1"/>
</dbReference>
<dbReference type="WBParaSite" id="HCON_00125510-00001">
    <property type="protein sequence ID" value="HCON_00125510-00001"/>
    <property type="gene ID" value="HCON_00125510"/>
</dbReference>
<dbReference type="Proteomes" id="UP000025227">
    <property type="component" value="Unplaced"/>
</dbReference>
<name>A0A7I4YRM9_HAECO</name>
<proteinExistence type="predicted"/>
<organism evidence="3 4">
    <name type="scientific">Haemonchus contortus</name>
    <name type="common">Barber pole worm</name>
    <dbReference type="NCBI Taxonomy" id="6289"/>
    <lineage>
        <taxon>Eukaryota</taxon>
        <taxon>Metazoa</taxon>
        <taxon>Ecdysozoa</taxon>
        <taxon>Nematoda</taxon>
        <taxon>Chromadorea</taxon>
        <taxon>Rhabditida</taxon>
        <taxon>Rhabditina</taxon>
        <taxon>Rhabditomorpha</taxon>
        <taxon>Strongyloidea</taxon>
        <taxon>Trichostrongylidae</taxon>
        <taxon>Haemonchus</taxon>
    </lineage>
</organism>
<dbReference type="OrthoDB" id="5866690at2759"/>
<dbReference type="OMA" id="YRITHSH"/>
<evidence type="ECO:0000259" key="2">
    <source>
        <dbReference type="Pfam" id="PF01764"/>
    </source>
</evidence>
<evidence type="ECO:0000313" key="4">
    <source>
        <dbReference type="WBParaSite" id="HCON_00125510-00001"/>
    </source>
</evidence>
<dbReference type="InterPro" id="IPR002921">
    <property type="entry name" value="Fungal_lipase-type"/>
</dbReference>
<dbReference type="PANTHER" id="PTHR45908">
    <property type="entry name" value="PROTEIN CBG11750-RELATED"/>
    <property type="match status" value="1"/>
</dbReference>
<keyword evidence="1" id="KW-0732">Signal</keyword>
<dbReference type="GO" id="GO:0006629">
    <property type="term" value="P:lipid metabolic process"/>
    <property type="evidence" value="ECO:0007669"/>
    <property type="project" value="InterPro"/>
</dbReference>
<evidence type="ECO:0000256" key="1">
    <source>
        <dbReference type="SAM" id="SignalP"/>
    </source>
</evidence>
<feature type="chain" id="PRO_5029828499" evidence="1">
    <location>
        <begin position="17"/>
        <end position="304"/>
    </location>
</feature>